<evidence type="ECO:0000256" key="5">
    <source>
        <dbReference type="SAM" id="MobiDB-lite"/>
    </source>
</evidence>
<dbReference type="SUPFAM" id="SSF54211">
    <property type="entry name" value="Ribosomal protein S5 domain 2-like"/>
    <property type="match status" value="1"/>
</dbReference>
<dbReference type="Proteomes" id="UP001200430">
    <property type="component" value="Unassembled WGS sequence"/>
</dbReference>
<comment type="similarity">
    <text evidence="1 4">Belongs to the DNA mismatch repair MutL/HexB family.</text>
</comment>
<dbReference type="GO" id="GO:0004519">
    <property type="term" value="F:endonuclease activity"/>
    <property type="evidence" value="ECO:0007669"/>
    <property type="project" value="UniProtKB-KW"/>
</dbReference>
<dbReference type="InterPro" id="IPR014721">
    <property type="entry name" value="Ribsml_uS5_D2-typ_fold_subgr"/>
</dbReference>
<evidence type="ECO:0000259" key="6">
    <source>
        <dbReference type="SMART" id="SM00853"/>
    </source>
</evidence>
<dbReference type="RefSeq" id="WP_236098783.1">
    <property type="nucleotide sequence ID" value="NZ_JAKGUD010000003.1"/>
</dbReference>
<comment type="caution">
    <text evidence="8">The sequence shown here is derived from an EMBL/GenBank/DDBJ whole genome shotgun (WGS) entry which is preliminary data.</text>
</comment>
<dbReference type="Gene3D" id="3.30.1540.20">
    <property type="entry name" value="MutL, C-terminal domain, dimerisation subdomain"/>
    <property type="match status" value="1"/>
</dbReference>
<sequence>MTIHRLPQTVAMRIAAGEVVERPISVVKELMENSLDAGSSRISVSVIQGGRLSIVVEDDGCGIPREDLPLAVESHATSKISSIEDLDAIATLGYRGEALASVAAVSRLDIRSRTNQEDRGAWLRMEGGSSPEVDEQNCRVGTRVQVDDLFFNLPARRKFLKSARAELRRITKVVQEFSVAYPSVAFILNSDGKKIYETQGARDRVDVLKGLWGDEPEILTSSGARGPYSVILWWQRISKVSRVSVMAFVNGRRVEDGTIRAAISSGETHPGGNWVVWVETPPDEVDVNVHPAKTEVLFRHGGDLFAAVRDGATSMKGRSLPDWESRPLLRTGSPAGTYVPKYAPKGESLFRGVDPFPSPSGSGDDTRPRTFKFSSAPAEESSPLPVREQISDPVEVDEGPHISYLGQLNSGYLVFDDGGDMVLMDPHAAHERINFERIKKRCSSGYGTQNLATPVHLPPTMASEVDHMEARLASVGFVFSVGDGETLLEGIPDVPGCSSVSPVDMLRTTVAALSENTDTGEIMWLKWATLACKASVKLTWKLSREEAVALWRDLICCETPSACPHGRPAVLRLSSDKMASHFERS</sequence>
<dbReference type="InterPro" id="IPR002099">
    <property type="entry name" value="MutL/Mlh/PMS"/>
</dbReference>
<dbReference type="Gene3D" id="3.30.1370.100">
    <property type="entry name" value="MutL, C-terminal domain, regulatory subdomain"/>
    <property type="match status" value="1"/>
</dbReference>
<dbReference type="CDD" id="cd00782">
    <property type="entry name" value="MutL_Trans"/>
    <property type="match status" value="1"/>
</dbReference>
<dbReference type="InterPro" id="IPR038973">
    <property type="entry name" value="MutL/Mlh/Pms-like"/>
</dbReference>
<keyword evidence="8" id="KW-0378">Hydrolase</keyword>
<evidence type="ECO:0000256" key="1">
    <source>
        <dbReference type="ARBA" id="ARBA00006082"/>
    </source>
</evidence>
<dbReference type="InterPro" id="IPR013507">
    <property type="entry name" value="DNA_mismatch_S5_2-like"/>
</dbReference>
<evidence type="ECO:0000313" key="8">
    <source>
        <dbReference type="EMBL" id="MCF4142027.1"/>
    </source>
</evidence>
<evidence type="ECO:0000256" key="4">
    <source>
        <dbReference type="HAMAP-Rule" id="MF_00149"/>
    </source>
</evidence>
<organism evidence="8 9">
    <name type="scientific">Dethiosulfovibrio marinus</name>
    <dbReference type="NCBI Taxonomy" id="133532"/>
    <lineage>
        <taxon>Bacteria</taxon>
        <taxon>Thermotogati</taxon>
        <taxon>Synergistota</taxon>
        <taxon>Synergistia</taxon>
        <taxon>Synergistales</taxon>
        <taxon>Dethiosulfovibrionaceae</taxon>
        <taxon>Dethiosulfovibrio</taxon>
    </lineage>
</organism>
<feature type="region of interest" description="Disordered" evidence="5">
    <location>
        <begin position="349"/>
        <end position="385"/>
    </location>
</feature>
<dbReference type="Pfam" id="PF08676">
    <property type="entry name" value="MutL_C"/>
    <property type="match status" value="1"/>
</dbReference>
<dbReference type="InterPro" id="IPR042120">
    <property type="entry name" value="MutL_C_dimsub"/>
</dbReference>
<dbReference type="SMART" id="SM01340">
    <property type="entry name" value="DNA_mis_repair"/>
    <property type="match status" value="1"/>
</dbReference>
<feature type="domain" description="MutL C-terminal dimerisation" evidence="6">
    <location>
        <begin position="404"/>
        <end position="542"/>
    </location>
</feature>
<accession>A0ABS9ELE2</accession>
<reference evidence="8 9" key="1">
    <citation type="submission" date="2022-01" db="EMBL/GenBank/DDBJ databases">
        <title>Dethiosulfovibrio faecalis sp. nov., a novel proteolytic, non-sulfur-reducing bacterium isolated from a marine aquaculture solid waste bioreactor.</title>
        <authorList>
            <person name="Grabowski S."/>
            <person name="Apolinario E."/>
            <person name="Schneider N."/>
            <person name="Marshall C.W."/>
            <person name="Sowers K.R."/>
        </authorList>
    </citation>
    <scope>NUCLEOTIDE SEQUENCE [LARGE SCALE GENOMIC DNA]</scope>
    <source>
        <strain evidence="8 9">DSM 12537</strain>
    </source>
</reference>
<dbReference type="SMART" id="SM00853">
    <property type="entry name" value="MutL_C"/>
    <property type="match status" value="1"/>
</dbReference>
<keyword evidence="2 4" id="KW-0227">DNA damage</keyword>
<dbReference type="HAMAP" id="MF_00149">
    <property type="entry name" value="DNA_mis_repair"/>
    <property type="match status" value="1"/>
</dbReference>
<dbReference type="InterPro" id="IPR020568">
    <property type="entry name" value="Ribosomal_Su5_D2-typ_SF"/>
</dbReference>
<feature type="compositionally biased region" description="Low complexity" evidence="5">
    <location>
        <begin position="374"/>
        <end position="383"/>
    </location>
</feature>
<dbReference type="SUPFAM" id="SSF55874">
    <property type="entry name" value="ATPase domain of HSP90 chaperone/DNA topoisomerase II/histidine kinase"/>
    <property type="match status" value="1"/>
</dbReference>
<dbReference type="Pfam" id="PF01119">
    <property type="entry name" value="DNA_mis_repair"/>
    <property type="match status" value="1"/>
</dbReference>
<dbReference type="NCBIfam" id="TIGR00585">
    <property type="entry name" value="mutl"/>
    <property type="match status" value="1"/>
</dbReference>
<evidence type="ECO:0000313" key="9">
    <source>
        <dbReference type="Proteomes" id="UP001200430"/>
    </source>
</evidence>
<dbReference type="InterPro" id="IPR036890">
    <property type="entry name" value="HATPase_C_sf"/>
</dbReference>
<dbReference type="Gene3D" id="3.30.565.10">
    <property type="entry name" value="Histidine kinase-like ATPase, C-terminal domain"/>
    <property type="match status" value="1"/>
</dbReference>
<evidence type="ECO:0000256" key="2">
    <source>
        <dbReference type="ARBA" id="ARBA00022763"/>
    </source>
</evidence>
<evidence type="ECO:0000256" key="3">
    <source>
        <dbReference type="ARBA" id="ARBA00023204"/>
    </source>
</evidence>
<feature type="domain" description="DNA mismatch repair protein S5" evidence="7">
    <location>
        <begin position="195"/>
        <end position="317"/>
    </location>
</feature>
<keyword evidence="3 4" id="KW-0234">DNA repair</keyword>
<gene>
    <name evidence="4 8" type="primary">mutL</name>
    <name evidence="8" type="ORF">L2W38_04250</name>
</gene>
<dbReference type="SUPFAM" id="SSF118116">
    <property type="entry name" value="DNA mismatch repair protein MutL"/>
    <property type="match status" value="1"/>
</dbReference>
<evidence type="ECO:0000259" key="7">
    <source>
        <dbReference type="SMART" id="SM01340"/>
    </source>
</evidence>
<dbReference type="InterPro" id="IPR020667">
    <property type="entry name" value="DNA_mismatch_repair_MutL"/>
</dbReference>
<keyword evidence="8" id="KW-0540">Nuclease</keyword>
<dbReference type="InterPro" id="IPR037198">
    <property type="entry name" value="MutL_C_sf"/>
</dbReference>
<dbReference type="CDD" id="cd16926">
    <property type="entry name" value="HATPase_MutL-MLH-PMS-like"/>
    <property type="match status" value="1"/>
</dbReference>
<dbReference type="EMBL" id="JAKGUD010000003">
    <property type="protein sequence ID" value="MCF4142027.1"/>
    <property type="molecule type" value="Genomic_DNA"/>
</dbReference>
<dbReference type="PANTHER" id="PTHR10073">
    <property type="entry name" value="DNA MISMATCH REPAIR PROTEIN MLH, PMS, MUTL"/>
    <property type="match status" value="1"/>
</dbReference>
<keyword evidence="8" id="KW-0255">Endonuclease</keyword>
<dbReference type="InterPro" id="IPR014790">
    <property type="entry name" value="MutL_C"/>
</dbReference>
<keyword evidence="9" id="KW-1185">Reference proteome</keyword>
<dbReference type="Gene3D" id="3.30.230.10">
    <property type="match status" value="1"/>
</dbReference>
<dbReference type="PANTHER" id="PTHR10073:SF12">
    <property type="entry name" value="DNA MISMATCH REPAIR PROTEIN MLH1"/>
    <property type="match status" value="1"/>
</dbReference>
<proteinExistence type="inferred from homology"/>
<dbReference type="InterPro" id="IPR042121">
    <property type="entry name" value="MutL_C_regsub"/>
</dbReference>
<dbReference type="Pfam" id="PF13589">
    <property type="entry name" value="HATPase_c_3"/>
    <property type="match status" value="1"/>
</dbReference>
<protein>
    <recommendedName>
        <fullName evidence="4">DNA mismatch repair protein MutL</fullName>
    </recommendedName>
</protein>
<name>A0ABS9ELE2_9BACT</name>
<comment type="function">
    <text evidence="4">This protein is involved in the repair of mismatches in DNA. It is required for dam-dependent methyl-directed DNA mismatch repair. May act as a 'molecular matchmaker', a protein that promotes the formation of a stable complex between two or more DNA-binding proteins in an ATP-dependent manner without itself being part of a final effector complex.</text>
</comment>